<protein>
    <recommendedName>
        <fullName evidence="1">CobQ/CobB/MinD/ParA nucleotide binding domain-containing protein</fullName>
    </recommendedName>
</protein>
<keyword evidence="3" id="KW-1185">Reference proteome</keyword>
<comment type="caution">
    <text evidence="2">The sequence shown here is derived from an EMBL/GenBank/DDBJ whole genome shotgun (WGS) entry which is preliminary data.</text>
</comment>
<dbReference type="Gene3D" id="3.40.50.300">
    <property type="entry name" value="P-loop containing nucleotide triphosphate hydrolases"/>
    <property type="match status" value="1"/>
</dbReference>
<evidence type="ECO:0000313" key="3">
    <source>
        <dbReference type="Proteomes" id="UP000679992"/>
    </source>
</evidence>
<gene>
    <name evidence="2" type="ORF">J42TS3_49320</name>
</gene>
<dbReference type="SUPFAM" id="SSF52540">
    <property type="entry name" value="P-loop containing nucleoside triphosphate hydrolases"/>
    <property type="match status" value="1"/>
</dbReference>
<dbReference type="EMBL" id="BOSL01000026">
    <property type="protein sequence ID" value="GIP55897.1"/>
    <property type="molecule type" value="Genomic_DNA"/>
</dbReference>
<evidence type="ECO:0000313" key="2">
    <source>
        <dbReference type="EMBL" id="GIP55897.1"/>
    </source>
</evidence>
<name>A0ABQ4MIS8_9BACL</name>
<evidence type="ECO:0000259" key="1">
    <source>
        <dbReference type="Pfam" id="PF01656"/>
    </source>
</evidence>
<proteinExistence type="predicted"/>
<dbReference type="InterPro" id="IPR002586">
    <property type="entry name" value="CobQ/CobB/MinD/ParA_Nub-bd_dom"/>
</dbReference>
<feature type="domain" description="CobQ/CobB/MinD/ParA nucleotide binding" evidence="1">
    <location>
        <begin position="85"/>
        <end position="116"/>
    </location>
</feature>
<dbReference type="InterPro" id="IPR027417">
    <property type="entry name" value="P-loop_NTPase"/>
</dbReference>
<dbReference type="Proteomes" id="UP000679992">
    <property type="component" value="Unassembled WGS sequence"/>
</dbReference>
<organism evidence="2 3">
    <name type="scientific">Paenibacillus vini</name>
    <dbReference type="NCBI Taxonomy" id="1476024"/>
    <lineage>
        <taxon>Bacteria</taxon>
        <taxon>Bacillati</taxon>
        <taxon>Bacillota</taxon>
        <taxon>Bacilli</taxon>
        <taxon>Bacillales</taxon>
        <taxon>Paenibacillaceae</taxon>
        <taxon>Paenibacillus</taxon>
    </lineage>
</organism>
<sequence>MKFLAESSEIVDAVLGESSFLEAAGEGNHGRITFIRLSDGEQETFTGKQLAKYQPLHLLLSSLLEIVRGGSEGIAPMDGRARIIGVTSTVGGCGKTTVALNMARQLAAEGAKVFYLNLETIQSGFMREGHETRGDGHRAGLARLLYDLKAAEDRREPLKFPVSAYVYRHPLLQGDTFGPLDNLNELLEMERKDTSELIDYIAGSGLYDSVIVDTDSFPNGRTEMVLERSDKLVWLVTEDWSVMRKTEVWLAHLERSHPSLYNSVIGKSLFAANRVTGEYALSPARKEMAVAVTLSFIPAWSQGNGENGALMHSPIYQRDVMKLCRLLNPGMAGVDEIGSAAR</sequence>
<accession>A0ABQ4MIS8</accession>
<dbReference type="Pfam" id="PF01656">
    <property type="entry name" value="CbiA"/>
    <property type="match status" value="1"/>
</dbReference>
<reference evidence="2 3" key="1">
    <citation type="submission" date="2021-03" db="EMBL/GenBank/DDBJ databases">
        <title>Antimicrobial resistance genes in bacteria isolated from Japanese honey, and their potential for conferring macrolide and lincosamide resistance in the American foulbrood pathogen Paenibacillus larvae.</title>
        <authorList>
            <person name="Okamoto M."/>
            <person name="Kumagai M."/>
            <person name="Kanamori H."/>
            <person name="Takamatsu D."/>
        </authorList>
    </citation>
    <scope>NUCLEOTIDE SEQUENCE [LARGE SCALE GENOMIC DNA]</scope>
    <source>
        <strain evidence="2 3">J42TS3</strain>
    </source>
</reference>